<gene>
    <name evidence="2" type="primary">Nfu_g_1_009793</name>
</gene>
<reference evidence="2" key="1">
    <citation type="submission" date="2016-05" db="EMBL/GenBank/DDBJ databases">
        <authorList>
            <person name="Lavstsen T."/>
            <person name="Jespersen J.S."/>
        </authorList>
    </citation>
    <scope>NUCLEOTIDE SEQUENCE</scope>
    <source>
        <tissue evidence="2">Brain</tissue>
    </source>
</reference>
<feature type="compositionally biased region" description="Polar residues" evidence="1">
    <location>
        <begin position="429"/>
        <end position="446"/>
    </location>
</feature>
<feature type="region of interest" description="Disordered" evidence="1">
    <location>
        <begin position="421"/>
        <end position="446"/>
    </location>
</feature>
<accession>A0A1A8B5G4</accession>
<organism evidence="2">
    <name type="scientific">Nothobranchius furzeri</name>
    <name type="common">Turquoise killifish</name>
    <dbReference type="NCBI Taxonomy" id="105023"/>
    <lineage>
        <taxon>Eukaryota</taxon>
        <taxon>Metazoa</taxon>
        <taxon>Chordata</taxon>
        <taxon>Craniata</taxon>
        <taxon>Vertebrata</taxon>
        <taxon>Euteleostomi</taxon>
        <taxon>Actinopterygii</taxon>
        <taxon>Neopterygii</taxon>
        <taxon>Teleostei</taxon>
        <taxon>Neoteleostei</taxon>
        <taxon>Acanthomorphata</taxon>
        <taxon>Ovalentaria</taxon>
        <taxon>Atherinomorphae</taxon>
        <taxon>Cyprinodontiformes</taxon>
        <taxon>Nothobranchiidae</taxon>
        <taxon>Nothobranchius</taxon>
    </lineage>
</organism>
<feature type="region of interest" description="Disordered" evidence="1">
    <location>
        <begin position="342"/>
        <end position="384"/>
    </location>
</feature>
<proteinExistence type="predicted"/>
<feature type="compositionally biased region" description="Low complexity" evidence="1">
    <location>
        <begin position="371"/>
        <end position="383"/>
    </location>
</feature>
<evidence type="ECO:0000313" key="2">
    <source>
        <dbReference type="EMBL" id="SBP61926.1"/>
    </source>
</evidence>
<feature type="compositionally biased region" description="Basic and acidic residues" evidence="1">
    <location>
        <begin position="129"/>
        <end position="197"/>
    </location>
</feature>
<feature type="compositionally biased region" description="Basic and acidic residues" evidence="1">
    <location>
        <begin position="92"/>
        <end position="115"/>
    </location>
</feature>
<dbReference type="EMBL" id="HADY01023441">
    <property type="protein sequence ID" value="SBP61926.1"/>
    <property type="molecule type" value="Transcribed_RNA"/>
</dbReference>
<reference evidence="2" key="2">
    <citation type="submission" date="2016-06" db="EMBL/GenBank/DDBJ databases">
        <title>The genome of a short-lived fish provides insights into sex chromosome evolution and the genetic control of aging.</title>
        <authorList>
            <person name="Reichwald K."/>
            <person name="Felder M."/>
            <person name="Petzold A."/>
            <person name="Koch P."/>
            <person name="Groth M."/>
            <person name="Platzer M."/>
        </authorList>
    </citation>
    <scope>NUCLEOTIDE SEQUENCE</scope>
    <source>
        <tissue evidence="2">Brain</tissue>
    </source>
</reference>
<dbReference type="OrthoDB" id="8401023at2759"/>
<feature type="compositionally biased region" description="Basic and acidic residues" evidence="1">
    <location>
        <begin position="342"/>
        <end position="365"/>
    </location>
</feature>
<protein>
    <submittedName>
        <fullName evidence="2">Uncharacterized protein</fullName>
    </submittedName>
</protein>
<dbReference type="AlphaFoldDB" id="A0A1A8B5G4"/>
<feature type="compositionally biased region" description="Basic and acidic residues" evidence="1">
    <location>
        <begin position="7"/>
        <end position="16"/>
    </location>
</feature>
<name>A0A1A8B5G4_NOTFU</name>
<sequence length="556" mass="63646">MYSNWSEYKKHEGDRSWRKRNNSNSRWEGKFEAQIPRDSYRGDGLSSTKMGSRSREYIDSPSIWASKDSPNRDRTRMSPVRRRVSSSSVWDAPEKRSRRYTEDDDSDGRYGHESFDQLLGDSFSHHQKSKDFKHAPSRKDDFRYRRSPSDFRSRNWRDELAQEKRQEDLSDRNVLKRSDGKRRQEHPRERTRSPDHFIKTYVDRERMDNPPSYDYHEDYRQEGTRVPSDISSKEVFGSDSTPLNASFPESKSSTGFQRFLNVLNMGVNVDALNQIVSQPSTEVVSQSSFVEGLSQSPPLEKFTLTPEDEEKCKQMQSVLQAIGVDLGVEELGQMNHRIQERLYGRKDGEEQRLNREKGTKQEISSRHRSRSPISSRSSFTPTSQDCSVKQHLCSFSRSLTEVDQSQLPRSAEYSQMMSSSSFQSGGEIKTTSQTAGWNVPSPTSTNPIPLTPPMPPYPPISCLPLLYPPPSAPPPFPPPTGSHIFSPHLPPLFPHQPSPPNISPHVFAQIRHLLPPNHNFISPVNVNLLQAQNTTTTSKPQRSNIPPRPRCLHVIK</sequence>
<feature type="compositionally biased region" description="Polar residues" evidence="1">
    <location>
        <begin position="238"/>
        <end position="251"/>
    </location>
</feature>
<feature type="region of interest" description="Disordered" evidence="1">
    <location>
        <begin position="230"/>
        <end position="251"/>
    </location>
</feature>
<feature type="region of interest" description="Disordered" evidence="1">
    <location>
        <begin position="1"/>
        <end position="197"/>
    </location>
</feature>
<evidence type="ECO:0000256" key="1">
    <source>
        <dbReference type="SAM" id="MobiDB-lite"/>
    </source>
</evidence>